<feature type="transmembrane region" description="Helical" evidence="14">
    <location>
        <begin position="38"/>
        <end position="68"/>
    </location>
</feature>
<proteinExistence type="predicted"/>
<evidence type="ECO:0000256" key="5">
    <source>
        <dbReference type="ARBA" id="ARBA00022679"/>
    </source>
</evidence>
<keyword evidence="9" id="KW-0067">ATP-binding</keyword>
<dbReference type="Proteomes" id="UP000533080">
    <property type="component" value="Unassembled WGS sequence"/>
</dbReference>
<dbReference type="Gene3D" id="3.30.450.40">
    <property type="match status" value="1"/>
</dbReference>
<feature type="transmembrane region" description="Helical" evidence="14">
    <location>
        <begin position="80"/>
        <end position="99"/>
    </location>
</feature>
<dbReference type="EMBL" id="JABFNT010000073">
    <property type="protein sequence ID" value="NOJ80995.1"/>
    <property type="molecule type" value="Genomic_DNA"/>
</dbReference>
<evidence type="ECO:0000256" key="10">
    <source>
        <dbReference type="ARBA" id="ARBA00022989"/>
    </source>
</evidence>
<evidence type="ECO:0000256" key="6">
    <source>
        <dbReference type="ARBA" id="ARBA00022692"/>
    </source>
</evidence>
<evidence type="ECO:0000256" key="13">
    <source>
        <dbReference type="SAM" id="Coils"/>
    </source>
</evidence>
<comment type="catalytic activity">
    <reaction evidence="1">
        <text>ATP + protein L-histidine = ADP + protein N-phospho-L-histidine.</text>
        <dbReference type="EC" id="2.7.13.3"/>
    </reaction>
</comment>
<evidence type="ECO:0000259" key="15">
    <source>
        <dbReference type="PROSITE" id="PS50109"/>
    </source>
</evidence>
<gene>
    <name evidence="16" type="ORF">HNV28_22140</name>
</gene>
<keyword evidence="11" id="KW-0902">Two-component regulatory system</keyword>
<evidence type="ECO:0000256" key="1">
    <source>
        <dbReference type="ARBA" id="ARBA00000085"/>
    </source>
</evidence>
<comment type="caution">
    <text evidence="16">The sequence shown here is derived from an EMBL/GenBank/DDBJ whole genome shotgun (WGS) entry which is preliminary data.</text>
</comment>
<dbReference type="GO" id="GO:0005524">
    <property type="term" value="F:ATP binding"/>
    <property type="evidence" value="ECO:0007669"/>
    <property type="project" value="UniProtKB-KW"/>
</dbReference>
<evidence type="ECO:0000256" key="9">
    <source>
        <dbReference type="ARBA" id="ARBA00022840"/>
    </source>
</evidence>
<dbReference type="Gene3D" id="1.20.120.620">
    <property type="entry name" value="Backbone structure of the membrane domain of e. Coli histidine kinase receptor kdpd"/>
    <property type="match status" value="1"/>
</dbReference>
<dbReference type="InterPro" id="IPR029016">
    <property type="entry name" value="GAF-like_dom_sf"/>
</dbReference>
<dbReference type="Gene3D" id="1.10.287.130">
    <property type="match status" value="1"/>
</dbReference>
<evidence type="ECO:0000256" key="14">
    <source>
        <dbReference type="SAM" id="Phobius"/>
    </source>
</evidence>
<evidence type="ECO:0000256" key="2">
    <source>
        <dbReference type="ARBA" id="ARBA00004141"/>
    </source>
</evidence>
<keyword evidence="7" id="KW-0547">Nucleotide-binding</keyword>
<keyword evidence="10 14" id="KW-1133">Transmembrane helix</keyword>
<dbReference type="InterPro" id="IPR003594">
    <property type="entry name" value="HATPase_dom"/>
</dbReference>
<accession>A0A7Y4ILW1</accession>
<dbReference type="InterPro" id="IPR036890">
    <property type="entry name" value="HATPase_C_sf"/>
</dbReference>
<dbReference type="PANTHER" id="PTHR43047:SF72">
    <property type="entry name" value="OSMOSENSING HISTIDINE PROTEIN KINASE SLN1"/>
    <property type="match status" value="1"/>
</dbReference>
<evidence type="ECO:0000256" key="12">
    <source>
        <dbReference type="ARBA" id="ARBA00023136"/>
    </source>
</evidence>
<dbReference type="FunFam" id="3.30.565.10:FF:000006">
    <property type="entry name" value="Sensor histidine kinase WalK"/>
    <property type="match status" value="1"/>
</dbReference>
<keyword evidence="8" id="KW-0418">Kinase</keyword>
<dbReference type="Gene3D" id="3.30.565.10">
    <property type="entry name" value="Histidine kinase-like ATPase, C-terminal domain"/>
    <property type="match status" value="1"/>
</dbReference>
<evidence type="ECO:0000256" key="11">
    <source>
        <dbReference type="ARBA" id="ARBA00023012"/>
    </source>
</evidence>
<keyword evidence="12 14" id="KW-0472">Membrane</keyword>
<dbReference type="SUPFAM" id="SSF47384">
    <property type="entry name" value="Homodimeric domain of signal transducing histidine kinase"/>
    <property type="match status" value="1"/>
</dbReference>
<dbReference type="InterPro" id="IPR036097">
    <property type="entry name" value="HisK_dim/P_sf"/>
</dbReference>
<dbReference type="GO" id="GO:0009927">
    <property type="term" value="F:histidine phosphotransfer kinase activity"/>
    <property type="evidence" value="ECO:0007669"/>
    <property type="project" value="TreeGrafter"/>
</dbReference>
<dbReference type="InterPro" id="IPR003018">
    <property type="entry name" value="GAF"/>
</dbReference>
<dbReference type="EC" id="2.7.13.3" evidence="3"/>
<dbReference type="PROSITE" id="PS50109">
    <property type="entry name" value="HIS_KIN"/>
    <property type="match status" value="1"/>
</dbReference>
<dbReference type="Pfam" id="PF02518">
    <property type="entry name" value="HATPase_c"/>
    <property type="match status" value="1"/>
</dbReference>
<dbReference type="SUPFAM" id="SSF55781">
    <property type="entry name" value="GAF domain-like"/>
    <property type="match status" value="1"/>
</dbReference>
<dbReference type="InterPro" id="IPR003661">
    <property type="entry name" value="HisK_dim/P_dom"/>
</dbReference>
<feature type="coiled-coil region" evidence="13">
    <location>
        <begin position="125"/>
        <end position="152"/>
    </location>
</feature>
<organism evidence="16 17">
    <name type="scientific">Myxococcus xanthus</name>
    <dbReference type="NCBI Taxonomy" id="34"/>
    <lineage>
        <taxon>Bacteria</taxon>
        <taxon>Pseudomonadati</taxon>
        <taxon>Myxococcota</taxon>
        <taxon>Myxococcia</taxon>
        <taxon>Myxococcales</taxon>
        <taxon>Cystobacterineae</taxon>
        <taxon>Myxococcaceae</taxon>
        <taxon>Myxococcus</taxon>
    </lineage>
</organism>
<dbReference type="Pfam" id="PF00512">
    <property type="entry name" value="HisKA"/>
    <property type="match status" value="1"/>
</dbReference>
<keyword evidence="13" id="KW-0175">Coiled coil</keyword>
<dbReference type="GO" id="GO:0005886">
    <property type="term" value="C:plasma membrane"/>
    <property type="evidence" value="ECO:0007669"/>
    <property type="project" value="TreeGrafter"/>
</dbReference>
<keyword evidence="6 14" id="KW-0812">Transmembrane</keyword>
<dbReference type="GO" id="GO:0000155">
    <property type="term" value="F:phosphorelay sensor kinase activity"/>
    <property type="evidence" value="ECO:0007669"/>
    <property type="project" value="InterPro"/>
</dbReference>
<dbReference type="InterPro" id="IPR038318">
    <property type="entry name" value="KdpD_sf"/>
</dbReference>
<dbReference type="Pfam" id="PF13493">
    <property type="entry name" value="DUF4118"/>
    <property type="match status" value="1"/>
</dbReference>
<evidence type="ECO:0000256" key="7">
    <source>
        <dbReference type="ARBA" id="ARBA00022741"/>
    </source>
</evidence>
<protein>
    <recommendedName>
        <fullName evidence="3">histidine kinase</fullName>
        <ecNumber evidence="3">2.7.13.3</ecNumber>
    </recommendedName>
</protein>
<dbReference type="SMART" id="SM00387">
    <property type="entry name" value="HATPase_c"/>
    <property type="match status" value="1"/>
</dbReference>
<dbReference type="Pfam" id="PF01590">
    <property type="entry name" value="GAF"/>
    <property type="match status" value="1"/>
</dbReference>
<feature type="transmembrane region" description="Helical" evidence="14">
    <location>
        <begin position="105"/>
        <end position="124"/>
    </location>
</feature>
<keyword evidence="5" id="KW-0808">Transferase</keyword>
<keyword evidence="4" id="KW-0597">Phosphoprotein</keyword>
<dbReference type="InterPro" id="IPR005467">
    <property type="entry name" value="His_kinase_dom"/>
</dbReference>
<reference evidence="16 17" key="1">
    <citation type="submission" date="2020-05" db="EMBL/GenBank/DDBJ databases">
        <authorList>
            <person name="Whitworth D."/>
        </authorList>
    </citation>
    <scope>NUCLEOTIDE SEQUENCE [LARGE SCALE GENOMIC DNA]</scope>
    <source>
        <strain evidence="16 17">AM005</strain>
    </source>
</reference>
<dbReference type="PRINTS" id="PR00344">
    <property type="entry name" value="BCTRLSENSOR"/>
</dbReference>
<dbReference type="AlphaFoldDB" id="A0A7Y4ILW1"/>
<evidence type="ECO:0000313" key="17">
    <source>
        <dbReference type="Proteomes" id="UP000533080"/>
    </source>
</evidence>
<name>A0A7Y4ILW1_MYXXA</name>
<dbReference type="SUPFAM" id="SSF55874">
    <property type="entry name" value="ATPase domain of HSP90 chaperone/DNA topoisomerase II/histidine kinase"/>
    <property type="match status" value="1"/>
</dbReference>
<dbReference type="PANTHER" id="PTHR43047">
    <property type="entry name" value="TWO-COMPONENT HISTIDINE PROTEIN KINASE"/>
    <property type="match status" value="1"/>
</dbReference>
<dbReference type="CDD" id="cd00082">
    <property type="entry name" value="HisKA"/>
    <property type="match status" value="1"/>
</dbReference>
<feature type="domain" description="Histidine kinase" evidence="15">
    <location>
        <begin position="485"/>
        <end position="705"/>
    </location>
</feature>
<sequence length="714" mass="78330">MRGASPAVCMQSAGSPPLTMHARPERHHPLWASRAGRYGVALLAFVAAWLIQAGVASLIPATPFLFFFGAVMVSGWWGGWGPALATTLLSVVVVDFYFLEPLLNLMPGTGGAVSLAVFVVLALLMTKLNVMLRKANAERARLLERERAARSDAETGQARLHALFRDAPAGIVIMRGPRHVYSFSNTMNNALMGTDSLVGQEASKALPWAEPRGFITLLDEVYRTGVPFAGKAVPLPRKSPHGEIQETYLNIVYQPTRNEQDEVDGIVGFGFDVTDLVRARQRAEALTHELQLAEARDWLLAESGAVLTSSLDDETTLRNMAKLVVPTFADWCLVDVAEPDGTFRRLEAAHFRREDDALSEDILRFGLQPGGNPGHPPTGALMKAETVHVERLTRERIHELAHDAEHARVLEAMGPVSYIAVPLIARGQVLGVLSFIHAYSGRHYSTSDLAFAKELAHRAALSLENARLYAEAREAIRLRDEFMSIASHELKTPLTPLSLKLQALSRELARHPGSVPRDLVENYVAVGARQVQKLAELVGDLLDVSRISAGRLSLELEELELGSLVRDVVTRYEPQAARTGSSLQLEAGDFDIVGRWDRLRLEQVITNLVDNAVKYGDGRPIHVHLEPHDGGARLTVRDEGIGIEPQHLPRLFGRFERAVSERNYGGLGLGLYITRTLVEAMGGRVHVESRLGRGSTFTVELPSHLGAEQARQAP</sequence>
<dbReference type="Gene3D" id="3.30.450.20">
    <property type="entry name" value="PAS domain"/>
    <property type="match status" value="1"/>
</dbReference>
<evidence type="ECO:0000313" key="16">
    <source>
        <dbReference type="EMBL" id="NOJ80995.1"/>
    </source>
</evidence>
<dbReference type="SMART" id="SM00388">
    <property type="entry name" value="HisKA"/>
    <property type="match status" value="1"/>
</dbReference>
<comment type="subcellular location">
    <subcellularLocation>
        <location evidence="2">Membrane</location>
        <topology evidence="2">Multi-pass membrane protein</topology>
    </subcellularLocation>
</comment>
<evidence type="ECO:0000256" key="8">
    <source>
        <dbReference type="ARBA" id="ARBA00022777"/>
    </source>
</evidence>
<evidence type="ECO:0000256" key="3">
    <source>
        <dbReference type="ARBA" id="ARBA00012438"/>
    </source>
</evidence>
<dbReference type="SMART" id="SM00065">
    <property type="entry name" value="GAF"/>
    <property type="match status" value="1"/>
</dbReference>
<dbReference type="InterPro" id="IPR004358">
    <property type="entry name" value="Sig_transdc_His_kin-like_C"/>
</dbReference>
<evidence type="ECO:0000256" key="4">
    <source>
        <dbReference type="ARBA" id="ARBA00022553"/>
    </source>
</evidence>
<dbReference type="InterPro" id="IPR025201">
    <property type="entry name" value="KdpD_TM"/>
</dbReference>